<name>A0AA86M555_9ENTR</name>
<gene>
    <name evidence="1" type="ORF">ENKO_25600</name>
</gene>
<dbReference type="AlphaFoldDB" id="A0AA86M555"/>
<proteinExistence type="predicted"/>
<sequence>MKPNPCSSLNYFTRPLILEDIMTPVAHDEVVISTVPKYRLKESDICTSSWPTDC</sequence>
<evidence type="ECO:0000313" key="1">
    <source>
        <dbReference type="EMBL" id="BCU55966.1"/>
    </source>
</evidence>
<dbReference type="EMBL" id="AP024590">
    <property type="protein sequence ID" value="BCU55966.1"/>
    <property type="molecule type" value="Genomic_DNA"/>
</dbReference>
<dbReference type="Proteomes" id="UP000682928">
    <property type="component" value="Chromosome"/>
</dbReference>
<organism evidence="1 2">
    <name type="scientific">Enterobacter kobei</name>
    <dbReference type="NCBI Taxonomy" id="208224"/>
    <lineage>
        <taxon>Bacteria</taxon>
        <taxon>Pseudomonadati</taxon>
        <taxon>Pseudomonadota</taxon>
        <taxon>Gammaproteobacteria</taxon>
        <taxon>Enterobacterales</taxon>
        <taxon>Enterobacteriaceae</taxon>
        <taxon>Enterobacter</taxon>
        <taxon>Enterobacter cloacae complex</taxon>
    </lineage>
</organism>
<accession>A0AA86M555</accession>
<evidence type="ECO:0000313" key="2">
    <source>
        <dbReference type="Proteomes" id="UP000682928"/>
    </source>
</evidence>
<reference evidence="1" key="1">
    <citation type="submission" date="2021-04" db="EMBL/GenBank/DDBJ databases">
        <title>Difference and commonality of drug resistance evolution in various bacteria. and drug sensitivity profiles.</title>
        <authorList>
            <person name="Maeda T."/>
            <person name="Shibai A."/>
            <person name="Kawada K."/>
            <person name="Kotani H."/>
            <person name="Tarusawa Y."/>
            <person name="Tanabe K."/>
            <person name="Furusawa C."/>
        </authorList>
    </citation>
    <scope>NUCLEOTIDE SEQUENCE</scope>
    <source>
        <strain evidence="1">JCM 8580</strain>
    </source>
</reference>
<protein>
    <submittedName>
        <fullName evidence="1">Uncharacterized protein</fullName>
    </submittedName>
</protein>